<evidence type="ECO:0000256" key="1">
    <source>
        <dbReference type="SAM" id="Phobius"/>
    </source>
</evidence>
<accession>A0A1M6EDE7</accession>
<sequence length="182" mass="20778">MLFNKYKDDYKQVQSIGIDGKLRTVTFYEGSYFELPYDEKQFKKNKLVCAGFSILFLLIFLGAGLINPDSSKTAWIVFPYFFLFLPIGFNLLGTFNLLGQKCRMEKAGYEESIIRLKKSSMAIMILAAVNIILDLIFICINHNINFVIEFSYIVILLLLIASVIAFGVKYDKMFGGVIRNSN</sequence>
<evidence type="ECO:0000313" key="2">
    <source>
        <dbReference type="EMBL" id="SHI83340.1"/>
    </source>
</evidence>
<organism evidence="2 3">
    <name type="scientific">Pseudobutyrivibrio xylanivorans DSM 14809</name>
    <dbReference type="NCBI Taxonomy" id="1123012"/>
    <lineage>
        <taxon>Bacteria</taxon>
        <taxon>Bacillati</taxon>
        <taxon>Bacillota</taxon>
        <taxon>Clostridia</taxon>
        <taxon>Lachnospirales</taxon>
        <taxon>Lachnospiraceae</taxon>
        <taxon>Pseudobutyrivibrio</taxon>
    </lineage>
</organism>
<feature type="transmembrane region" description="Helical" evidence="1">
    <location>
        <begin position="78"/>
        <end position="99"/>
    </location>
</feature>
<keyword evidence="1" id="KW-0472">Membrane</keyword>
<dbReference type="EMBL" id="FQYQ01000006">
    <property type="protein sequence ID" value="SHI83340.1"/>
    <property type="molecule type" value="Genomic_DNA"/>
</dbReference>
<evidence type="ECO:0000313" key="3">
    <source>
        <dbReference type="Proteomes" id="UP000184185"/>
    </source>
</evidence>
<keyword evidence="1" id="KW-0812">Transmembrane</keyword>
<name>A0A1M6EDE7_PSEXY</name>
<keyword evidence="1" id="KW-1133">Transmembrane helix</keyword>
<feature type="transmembrane region" description="Helical" evidence="1">
    <location>
        <begin position="47"/>
        <end position="66"/>
    </location>
</feature>
<keyword evidence="3" id="KW-1185">Reference proteome</keyword>
<feature type="transmembrane region" description="Helical" evidence="1">
    <location>
        <begin position="150"/>
        <end position="170"/>
    </location>
</feature>
<reference evidence="2 3" key="1">
    <citation type="submission" date="2016-11" db="EMBL/GenBank/DDBJ databases">
        <authorList>
            <person name="Jaros S."/>
            <person name="Januszkiewicz K."/>
            <person name="Wedrychowicz H."/>
        </authorList>
    </citation>
    <scope>NUCLEOTIDE SEQUENCE [LARGE SCALE GENOMIC DNA]</scope>
    <source>
        <strain evidence="2 3">DSM 14809</strain>
    </source>
</reference>
<dbReference type="AlphaFoldDB" id="A0A1M6EDE7"/>
<dbReference type="RefSeq" id="WP_072914194.1">
    <property type="nucleotide sequence ID" value="NZ_FQYQ01000006.1"/>
</dbReference>
<proteinExistence type="predicted"/>
<feature type="transmembrane region" description="Helical" evidence="1">
    <location>
        <begin position="120"/>
        <end position="144"/>
    </location>
</feature>
<gene>
    <name evidence="2" type="ORF">SAMN02745725_01176</name>
</gene>
<dbReference type="OrthoDB" id="2001017at2"/>
<dbReference type="Proteomes" id="UP000184185">
    <property type="component" value="Unassembled WGS sequence"/>
</dbReference>
<protein>
    <recommendedName>
        <fullName evidence="4">DUF443 family protein</fullName>
    </recommendedName>
</protein>
<evidence type="ECO:0008006" key="4">
    <source>
        <dbReference type="Google" id="ProtNLM"/>
    </source>
</evidence>